<dbReference type="AlphaFoldDB" id="A0A9X2E6F8"/>
<accession>A0A9X2E6F8</accession>
<dbReference type="RefSeq" id="WP_251913024.1">
    <property type="nucleotide sequence ID" value="NZ_JAMRXG010000006.1"/>
</dbReference>
<evidence type="ECO:0000313" key="2">
    <source>
        <dbReference type="EMBL" id="MCM6775109.1"/>
    </source>
</evidence>
<organism evidence="2 3">
    <name type="scientific">Nocardia pulmonis</name>
    <dbReference type="NCBI Taxonomy" id="2951408"/>
    <lineage>
        <taxon>Bacteria</taxon>
        <taxon>Bacillati</taxon>
        <taxon>Actinomycetota</taxon>
        <taxon>Actinomycetes</taxon>
        <taxon>Mycobacteriales</taxon>
        <taxon>Nocardiaceae</taxon>
        <taxon>Nocardia</taxon>
    </lineage>
</organism>
<proteinExistence type="predicted"/>
<reference evidence="2" key="1">
    <citation type="submission" date="2022-06" db="EMBL/GenBank/DDBJ databases">
        <title>Novel species in genus nocardia.</title>
        <authorList>
            <person name="Li F."/>
        </authorList>
    </citation>
    <scope>NUCLEOTIDE SEQUENCE</scope>
    <source>
        <strain evidence="2">CDC141</strain>
    </source>
</reference>
<protein>
    <submittedName>
        <fullName evidence="2">Uma2 family endonuclease</fullName>
    </submittedName>
</protein>
<feature type="domain" description="Putative restriction endonuclease" evidence="1">
    <location>
        <begin position="8"/>
        <end position="95"/>
    </location>
</feature>
<dbReference type="InterPro" id="IPR008538">
    <property type="entry name" value="Uma2"/>
</dbReference>
<keyword evidence="2" id="KW-0378">Hydrolase</keyword>
<dbReference type="InterPro" id="IPR012296">
    <property type="entry name" value="Nuclease_put_TT1808"/>
</dbReference>
<sequence length="102" mass="11284">MDARGIADKQVLLAVEIVSASTTMMDQMVKPALYAEAGIANYWRLEINSFKGRLPGEQLPVLFAYVLGDDGEYELTHRIQAGESVALHSPFEFTIDPATLLR</sequence>
<evidence type="ECO:0000259" key="1">
    <source>
        <dbReference type="Pfam" id="PF05685"/>
    </source>
</evidence>
<keyword evidence="3" id="KW-1185">Reference proteome</keyword>
<dbReference type="SUPFAM" id="SSF52980">
    <property type="entry name" value="Restriction endonuclease-like"/>
    <property type="match status" value="1"/>
</dbReference>
<evidence type="ECO:0000313" key="3">
    <source>
        <dbReference type="Proteomes" id="UP001139157"/>
    </source>
</evidence>
<name>A0A9X2E6F8_9NOCA</name>
<dbReference type="InterPro" id="IPR011335">
    <property type="entry name" value="Restrct_endonuc-II-like"/>
</dbReference>
<dbReference type="Pfam" id="PF05685">
    <property type="entry name" value="Uma2"/>
    <property type="match status" value="1"/>
</dbReference>
<dbReference type="EMBL" id="JAMRXG010000006">
    <property type="protein sequence ID" value="MCM6775109.1"/>
    <property type="molecule type" value="Genomic_DNA"/>
</dbReference>
<dbReference type="Proteomes" id="UP001139157">
    <property type="component" value="Unassembled WGS sequence"/>
</dbReference>
<gene>
    <name evidence="2" type="ORF">NDR86_16670</name>
</gene>
<dbReference type="Gene3D" id="3.90.1570.10">
    <property type="entry name" value="tt1808, chain A"/>
    <property type="match status" value="1"/>
</dbReference>
<comment type="caution">
    <text evidence="2">The sequence shown here is derived from an EMBL/GenBank/DDBJ whole genome shotgun (WGS) entry which is preliminary data.</text>
</comment>
<keyword evidence="2" id="KW-0255">Endonuclease</keyword>
<keyword evidence="2" id="KW-0540">Nuclease</keyword>
<dbReference type="GO" id="GO:0004519">
    <property type="term" value="F:endonuclease activity"/>
    <property type="evidence" value="ECO:0007669"/>
    <property type="project" value="UniProtKB-KW"/>
</dbReference>